<sequence length="145" mass="16901">MYRAIHLIKRKPHLTHEQFRDHFERSHAAMALKFCGHLFTSYRRNYVNTVLGGGDPREEGSGFGPMEWTWDLLSEWTLPDEATFWEVQAIMESPGIKRLFQEDEDRIIDRKHIVMMPCTAVCDTGTVFDPKGTVFDTPDGEPRWD</sequence>
<keyword evidence="3" id="KW-1185">Reference proteome</keyword>
<dbReference type="RefSeq" id="WP_188819648.1">
    <property type="nucleotide sequence ID" value="NZ_BMLK01000008.1"/>
</dbReference>
<proteinExistence type="predicted"/>
<accession>A0ABQ2JNK7</accession>
<dbReference type="Gene3D" id="3.30.70.100">
    <property type="match status" value="1"/>
</dbReference>
<dbReference type="Pfam" id="PF07110">
    <property type="entry name" value="EthD"/>
    <property type="match status" value="1"/>
</dbReference>
<name>A0ABQ2JNK7_9SPHN</name>
<dbReference type="SUPFAM" id="SSF54909">
    <property type="entry name" value="Dimeric alpha+beta barrel"/>
    <property type="match status" value="1"/>
</dbReference>
<evidence type="ECO:0000313" key="3">
    <source>
        <dbReference type="Proteomes" id="UP000605099"/>
    </source>
</evidence>
<evidence type="ECO:0000313" key="2">
    <source>
        <dbReference type="EMBL" id="GGN49974.1"/>
    </source>
</evidence>
<dbReference type="Proteomes" id="UP000605099">
    <property type="component" value="Unassembled WGS sequence"/>
</dbReference>
<gene>
    <name evidence="2" type="ORF">GCM10011349_21160</name>
</gene>
<dbReference type="EMBL" id="BMLK01000008">
    <property type="protein sequence ID" value="GGN49974.1"/>
    <property type="molecule type" value="Genomic_DNA"/>
</dbReference>
<protein>
    <recommendedName>
        <fullName evidence="1">EthD domain-containing protein</fullName>
    </recommendedName>
</protein>
<organism evidence="2 3">
    <name type="scientific">Novosphingobium indicum</name>
    <dbReference type="NCBI Taxonomy" id="462949"/>
    <lineage>
        <taxon>Bacteria</taxon>
        <taxon>Pseudomonadati</taxon>
        <taxon>Pseudomonadota</taxon>
        <taxon>Alphaproteobacteria</taxon>
        <taxon>Sphingomonadales</taxon>
        <taxon>Sphingomonadaceae</taxon>
        <taxon>Novosphingobium</taxon>
    </lineage>
</organism>
<reference evidence="3" key="1">
    <citation type="journal article" date="2019" name="Int. J. Syst. Evol. Microbiol.">
        <title>The Global Catalogue of Microorganisms (GCM) 10K type strain sequencing project: providing services to taxonomists for standard genome sequencing and annotation.</title>
        <authorList>
            <consortium name="The Broad Institute Genomics Platform"/>
            <consortium name="The Broad Institute Genome Sequencing Center for Infectious Disease"/>
            <person name="Wu L."/>
            <person name="Ma J."/>
        </authorList>
    </citation>
    <scope>NUCLEOTIDE SEQUENCE [LARGE SCALE GENOMIC DNA]</scope>
    <source>
        <strain evidence="3">CGMCC 1.6784</strain>
    </source>
</reference>
<feature type="domain" description="EthD" evidence="1">
    <location>
        <begin position="11"/>
        <end position="110"/>
    </location>
</feature>
<evidence type="ECO:0000259" key="1">
    <source>
        <dbReference type="Pfam" id="PF07110"/>
    </source>
</evidence>
<dbReference type="InterPro" id="IPR011008">
    <property type="entry name" value="Dimeric_a/b-barrel"/>
</dbReference>
<dbReference type="InterPro" id="IPR009799">
    <property type="entry name" value="EthD_dom"/>
</dbReference>
<comment type="caution">
    <text evidence="2">The sequence shown here is derived from an EMBL/GenBank/DDBJ whole genome shotgun (WGS) entry which is preliminary data.</text>
</comment>